<evidence type="ECO:0000256" key="11">
    <source>
        <dbReference type="SAM" id="Coils"/>
    </source>
</evidence>
<feature type="transmembrane region" description="Helical" evidence="13">
    <location>
        <begin position="185"/>
        <end position="207"/>
    </location>
</feature>
<proteinExistence type="inferred from homology"/>
<dbReference type="Pfam" id="PF00015">
    <property type="entry name" value="MCPsignal"/>
    <property type="match status" value="1"/>
</dbReference>
<dbReference type="GO" id="GO:0007165">
    <property type="term" value="P:signal transduction"/>
    <property type="evidence" value="ECO:0007669"/>
    <property type="project" value="UniProtKB-KW"/>
</dbReference>
<keyword evidence="4" id="KW-0145">Chemotaxis</keyword>
<dbReference type="GO" id="GO:0005886">
    <property type="term" value="C:plasma membrane"/>
    <property type="evidence" value="ECO:0007669"/>
    <property type="project" value="UniProtKB-SubCell"/>
</dbReference>
<dbReference type="PANTHER" id="PTHR43531:SF11">
    <property type="entry name" value="METHYL-ACCEPTING CHEMOTAXIS PROTEIN 3"/>
    <property type="match status" value="1"/>
</dbReference>
<dbReference type="SUPFAM" id="SSF58104">
    <property type="entry name" value="Methyl-accepting chemotaxis protein (MCP) signaling domain"/>
    <property type="match status" value="1"/>
</dbReference>
<dbReference type="GO" id="GO:0006935">
    <property type="term" value="P:chemotaxis"/>
    <property type="evidence" value="ECO:0007669"/>
    <property type="project" value="UniProtKB-KW"/>
</dbReference>
<gene>
    <name evidence="16" type="ORF">TS85_06370</name>
</gene>
<evidence type="ECO:0000313" key="16">
    <source>
        <dbReference type="EMBL" id="AJP71477.1"/>
    </source>
</evidence>
<evidence type="ECO:0000256" key="6">
    <source>
        <dbReference type="ARBA" id="ARBA00022989"/>
    </source>
</evidence>
<dbReference type="Pfam" id="PF00672">
    <property type="entry name" value="HAMP"/>
    <property type="match status" value="1"/>
</dbReference>
<evidence type="ECO:0000256" key="3">
    <source>
        <dbReference type="ARBA" id="ARBA00022481"/>
    </source>
</evidence>
<feature type="domain" description="Methyl-accepting transducer" evidence="14">
    <location>
        <begin position="327"/>
        <end position="556"/>
    </location>
</feature>
<comment type="similarity">
    <text evidence="9">Belongs to the methyl-accepting chemotaxis (MCP) protein family.</text>
</comment>
<dbReference type="SMART" id="SM00304">
    <property type="entry name" value="HAMP"/>
    <property type="match status" value="2"/>
</dbReference>
<name>A0A7U4J750_9SPHN</name>
<dbReference type="InterPro" id="IPR004089">
    <property type="entry name" value="MCPsignal_dom"/>
</dbReference>
<dbReference type="InterPro" id="IPR003660">
    <property type="entry name" value="HAMP_dom"/>
</dbReference>
<feature type="domain" description="HAMP" evidence="15">
    <location>
        <begin position="270"/>
        <end position="322"/>
    </location>
</feature>
<evidence type="ECO:0000256" key="10">
    <source>
        <dbReference type="PROSITE-ProRule" id="PRU00284"/>
    </source>
</evidence>
<evidence type="ECO:0000256" key="13">
    <source>
        <dbReference type="SAM" id="Phobius"/>
    </source>
</evidence>
<keyword evidence="5 13" id="KW-0812">Transmembrane</keyword>
<keyword evidence="11" id="KW-0175">Coiled coil</keyword>
<feature type="region of interest" description="Disordered" evidence="12">
    <location>
        <begin position="566"/>
        <end position="587"/>
    </location>
</feature>
<evidence type="ECO:0008006" key="18">
    <source>
        <dbReference type="Google" id="ProtNLM"/>
    </source>
</evidence>
<dbReference type="Gene3D" id="1.10.8.500">
    <property type="entry name" value="HAMP domain in histidine kinase"/>
    <property type="match status" value="1"/>
</dbReference>
<evidence type="ECO:0000256" key="12">
    <source>
        <dbReference type="SAM" id="MobiDB-lite"/>
    </source>
</evidence>
<dbReference type="PANTHER" id="PTHR43531">
    <property type="entry name" value="PROTEIN ICFG"/>
    <property type="match status" value="1"/>
</dbReference>
<dbReference type="Gene3D" id="1.10.287.950">
    <property type="entry name" value="Methyl-accepting chemotaxis protein"/>
    <property type="match status" value="1"/>
</dbReference>
<dbReference type="KEGG" id="sphi:TS85_06370"/>
<evidence type="ECO:0000256" key="7">
    <source>
        <dbReference type="ARBA" id="ARBA00023136"/>
    </source>
</evidence>
<keyword evidence="17" id="KW-1185">Reference proteome</keyword>
<organism evidence="16 17">
    <name type="scientific">Sphingomonas hengshuiensis</name>
    <dbReference type="NCBI Taxonomy" id="1609977"/>
    <lineage>
        <taxon>Bacteria</taxon>
        <taxon>Pseudomonadati</taxon>
        <taxon>Pseudomonadota</taxon>
        <taxon>Alphaproteobacteria</taxon>
        <taxon>Sphingomonadales</taxon>
        <taxon>Sphingomonadaceae</taxon>
        <taxon>Sphingomonas</taxon>
    </lineage>
</organism>
<feature type="coiled-coil region" evidence="11">
    <location>
        <begin position="254"/>
        <end position="281"/>
    </location>
</feature>
<feature type="compositionally biased region" description="Low complexity" evidence="12">
    <location>
        <begin position="573"/>
        <end position="587"/>
    </location>
</feature>
<feature type="domain" description="HAMP" evidence="15">
    <location>
        <begin position="210"/>
        <end position="263"/>
    </location>
</feature>
<comment type="subcellular location">
    <subcellularLocation>
        <location evidence="1">Cell membrane</location>
        <topology evidence="1">Multi-pass membrane protein</topology>
    </subcellularLocation>
</comment>
<keyword evidence="3" id="KW-0488">Methylation</keyword>
<dbReference type="Proteomes" id="UP000032300">
    <property type="component" value="Chromosome"/>
</dbReference>
<evidence type="ECO:0000256" key="9">
    <source>
        <dbReference type="ARBA" id="ARBA00029447"/>
    </source>
</evidence>
<keyword evidence="7 13" id="KW-0472">Membrane</keyword>
<evidence type="ECO:0000313" key="17">
    <source>
        <dbReference type="Proteomes" id="UP000032300"/>
    </source>
</evidence>
<sequence>MLSNYSIRSKLTLCLGLFALALLALLATLAAVTKTDSAAFQTLLADRVVPLRDLKIVADQYAVAIVDASHKARNGNLTMAKAAEQVRAGRGQIDAQWKAYRATYIAEREAVLADTAEKRMHAADRKVAELQTALDRGDRAALDRIVVSDLYAAIDPVSEALSALVEEQIVVATQVSEDALTFDRWAMIVSFATALVAGAVWLFALMISRNAIIRPIGTLADTMEELAGQTNDTEIPYQQQRDEIGRMARACEIFRAAAIERTRAEEEAAQTQQQVTAALRDAIAAISAGDLSRDILYPFPADYEPVRQDFNAALLRLRGLIGAVAASARGITTGTGEIAVATEDLARRTEGNSASLEQTSAAITVMGARLKGIADSATRTLTTAGDASRSVGHGREVAAAASAAMARVADSARGIDGVIEGLDKIAFQTRVLAMNAAVEAGRAGEAGRGFAVVADLVSALAMRAEEEAKRAREQLTVTQSEVVSAVDMVARVDAALVQIAGATDQVHTLLDSMSSENRAQADAISEIATAVSTMDHATQQNAAMVEETSAAARSLRTEVTTLNGQAGQFHIGPAPAARSAAQSRVLH</sequence>
<evidence type="ECO:0000256" key="8">
    <source>
        <dbReference type="ARBA" id="ARBA00023224"/>
    </source>
</evidence>
<reference evidence="16 17" key="1">
    <citation type="journal article" date="2015" name="Int. J. Syst. Evol. Microbiol.">
        <title>Sphingomonas hengshuiensis sp. nov., isolated from lake wetland.</title>
        <authorList>
            <person name="Wei S."/>
            <person name="Wang T."/>
            <person name="Liu H."/>
            <person name="Zhang C."/>
            <person name="Guo J."/>
            <person name="Wang Q."/>
            <person name="Liang K."/>
            <person name="Zhang Z."/>
        </authorList>
    </citation>
    <scope>NUCLEOTIDE SEQUENCE [LARGE SCALE GENOMIC DNA]</scope>
    <source>
        <strain evidence="16 17">WHSC-8</strain>
    </source>
</reference>
<dbReference type="PROSITE" id="PS50111">
    <property type="entry name" value="CHEMOTAXIS_TRANSDUC_2"/>
    <property type="match status" value="1"/>
</dbReference>
<accession>A0A7U4J750</accession>
<keyword evidence="2" id="KW-1003">Cell membrane</keyword>
<evidence type="ECO:0000259" key="14">
    <source>
        <dbReference type="PROSITE" id="PS50111"/>
    </source>
</evidence>
<dbReference type="AlphaFoldDB" id="A0A7U4J750"/>
<evidence type="ECO:0000259" key="15">
    <source>
        <dbReference type="PROSITE" id="PS50885"/>
    </source>
</evidence>
<dbReference type="InterPro" id="IPR003122">
    <property type="entry name" value="Tar_rcpt_lig-bd"/>
</dbReference>
<dbReference type="Pfam" id="PF02203">
    <property type="entry name" value="TarH"/>
    <property type="match status" value="1"/>
</dbReference>
<dbReference type="RefSeq" id="WP_044331132.1">
    <property type="nucleotide sequence ID" value="NZ_CP010836.1"/>
</dbReference>
<keyword evidence="6 13" id="KW-1133">Transmembrane helix</keyword>
<protein>
    <recommendedName>
        <fullName evidence="18">Methyl-accepting chemotaxis protein</fullName>
    </recommendedName>
</protein>
<dbReference type="SUPFAM" id="SSF158472">
    <property type="entry name" value="HAMP domain-like"/>
    <property type="match status" value="1"/>
</dbReference>
<dbReference type="InterPro" id="IPR051310">
    <property type="entry name" value="MCP_chemotaxis"/>
</dbReference>
<reference evidence="16 17" key="2">
    <citation type="submission" date="2015-02" db="EMBL/GenBank/DDBJ databases">
        <title>The complete genome of Sphingomonas hengshuiensis sp. WHSC-8 isolated from soil of Hengshui Lake.</title>
        <authorList>
            <person name="Wei S."/>
            <person name="Guo J."/>
            <person name="Su C."/>
            <person name="Wu R."/>
            <person name="Zhang Z."/>
            <person name="Liang K."/>
            <person name="Li H."/>
            <person name="Wang T."/>
            <person name="Liu H."/>
            <person name="Zhang C."/>
            <person name="Li Z."/>
            <person name="Wang Q."/>
            <person name="Meng J."/>
        </authorList>
    </citation>
    <scope>NUCLEOTIDE SEQUENCE [LARGE SCALE GENOMIC DNA]</scope>
    <source>
        <strain evidence="16 17">WHSC-8</strain>
    </source>
</reference>
<feature type="coiled-coil region" evidence="11">
    <location>
        <begin position="454"/>
        <end position="481"/>
    </location>
</feature>
<evidence type="ECO:0000256" key="5">
    <source>
        <dbReference type="ARBA" id="ARBA00022692"/>
    </source>
</evidence>
<evidence type="ECO:0000256" key="2">
    <source>
        <dbReference type="ARBA" id="ARBA00022475"/>
    </source>
</evidence>
<dbReference type="EMBL" id="CP010836">
    <property type="protein sequence ID" value="AJP71477.1"/>
    <property type="molecule type" value="Genomic_DNA"/>
</dbReference>
<dbReference type="SMART" id="SM00283">
    <property type="entry name" value="MA"/>
    <property type="match status" value="1"/>
</dbReference>
<evidence type="ECO:0000256" key="1">
    <source>
        <dbReference type="ARBA" id="ARBA00004651"/>
    </source>
</evidence>
<evidence type="ECO:0000256" key="4">
    <source>
        <dbReference type="ARBA" id="ARBA00022500"/>
    </source>
</evidence>
<dbReference type="OrthoDB" id="5292010at2"/>
<dbReference type="PROSITE" id="PS50885">
    <property type="entry name" value="HAMP"/>
    <property type="match status" value="2"/>
</dbReference>
<keyword evidence="8 10" id="KW-0807">Transducer</keyword>